<dbReference type="InterPro" id="IPR001584">
    <property type="entry name" value="Integrase_cat-core"/>
</dbReference>
<sequence length="711" mass="81323">MEIVRNSVWQFKRSEILEDGLYRVLEVLDAADCVILFPLSQTSTTIRPVGISIESFIQQSKRRKIQRSEYHAAPHLLIDESEIPTSQRDRRDKNYRLIEGIVNNHEFLFDYATKKRAPYLAQYAQTVGSDRKSIARLLTQYWQNGQDKMALLPAFARSGGAGKERLAKDKALGAPRSPRTVALNRAAKYIVTDLDKDYFRKALKKYFLKENGMTLSKTYQHLLRERYENEIRLAEACGRAPYIPTLKQFSYWSKKLFDKDHIIQARTSETDYLRNKRSVLGSVTQVSSTIGSVFEIDATVADVHVISELGAQYVLGRPTIYVVVDRSSRMIVGLHVSLYHASWRAARQALANCFLPKSEYCRQFGIEIEDSEWPVAHIPQSLVCDNGEMIGLKPQQALTPMTQLKFTPPYRPDGKGIVEKRFDILNKELLHDLMGTTRGGNVVRGSRDPRKDAIYTLKEVTTQMIQAVLDHNRSIFDELALSSPLLIQNDLAPTPLNYWKIHLAKHKHDLTLADSNEVIARLLPPTTVSMTRSGIHYNGMYYTCDDVEELNLASVARSSGRWQLDARIDENTTNFIYVRLDRNQGFTKCLLLPRSRMFENKTMIEADFMQDWLAAKKEQSPINVASIDAHKQRKKMAQSAKQRSKSSELSFGERTKNVRKNRRDELEATTNILTESDSQDISGNPQPPITARRQIHVLPRGRRRQASEDKE</sequence>
<dbReference type="InterPro" id="IPR036397">
    <property type="entry name" value="RNaseH_sf"/>
</dbReference>
<evidence type="ECO:0000256" key="1">
    <source>
        <dbReference type="SAM" id="MobiDB-lite"/>
    </source>
</evidence>
<feature type="compositionally biased region" description="Basic and acidic residues" evidence="1">
    <location>
        <begin position="651"/>
        <end position="666"/>
    </location>
</feature>
<dbReference type="PROSITE" id="PS50994">
    <property type="entry name" value="INTEGRASE"/>
    <property type="match status" value="1"/>
</dbReference>
<feature type="compositionally biased region" description="Polar residues" evidence="1">
    <location>
        <begin position="668"/>
        <end position="684"/>
    </location>
</feature>
<dbReference type="Gene3D" id="3.30.420.10">
    <property type="entry name" value="Ribonuclease H-like superfamily/Ribonuclease H"/>
    <property type="match status" value="1"/>
</dbReference>
<protein>
    <submittedName>
        <fullName evidence="3">DDE-type integrase/transposase/recombinase</fullName>
    </submittedName>
</protein>
<evidence type="ECO:0000313" key="4">
    <source>
        <dbReference type="Proteomes" id="UP000518904"/>
    </source>
</evidence>
<feature type="region of interest" description="Disordered" evidence="1">
    <location>
        <begin position="627"/>
        <end position="711"/>
    </location>
</feature>
<organism evidence="3 4">
    <name type="scientific">Vibrio parahaemolyticus</name>
    <dbReference type="NCBI Taxonomy" id="670"/>
    <lineage>
        <taxon>Bacteria</taxon>
        <taxon>Pseudomonadati</taxon>
        <taxon>Pseudomonadota</taxon>
        <taxon>Gammaproteobacteria</taxon>
        <taxon>Vibrionales</taxon>
        <taxon>Vibrionaceae</taxon>
        <taxon>Vibrio</taxon>
    </lineage>
</organism>
<proteinExistence type="predicted"/>
<evidence type="ECO:0000259" key="2">
    <source>
        <dbReference type="PROSITE" id="PS50994"/>
    </source>
</evidence>
<feature type="compositionally biased region" description="Basic residues" evidence="1">
    <location>
        <begin position="693"/>
        <end position="704"/>
    </location>
</feature>
<dbReference type="AlphaFoldDB" id="A0A7Y0XG49"/>
<dbReference type="GO" id="GO:0003676">
    <property type="term" value="F:nucleic acid binding"/>
    <property type="evidence" value="ECO:0007669"/>
    <property type="project" value="InterPro"/>
</dbReference>
<feature type="domain" description="Integrase catalytic" evidence="2">
    <location>
        <begin position="285"/>
        <end position="492"/>
    </location>
</feature>
<dbReference type="EMBL" id="JABCLB010002612">
    <property type="protein sequence ID" value="NMU87099.1"/>
    <property type="molecule type" value="Genomic_DNA"/>
</dbReference>
<dbReference type="RefSeq" id="WP_141179748.1">
    <property type="nucleotide sequence ID" value="NZ_CP041202.1"/>
</dbReference>
<comment type="caution">
    <text evidence="3">The sequence shown here is derived from an EMBL/GenBank/DDBJ whole genome shotgun (WGS) entry which is preliminary data.</text>
</comment>
<dbReference type="SUPFAM" id="SSF53098">
    <property type="entry name" value="Ribonuclease H-like"/>
    <property type="match status" value="1"/>
</dbReference>
<dbReference type="GO" id="GO:0015074">
    <property type="term" value="P:DNA integration"/>
    <property type="evidence" value="ECO:0007669"/>
    <property type="project" value="InterPro"/>
</dbReference>
<accession>A0A7Y0XG49</accession>
<name>A0A7Y0XG49_VIBPH</name>
<evidence type="ECO:0000313" key="3">
    <source>
        <dbReference type="EMBL" id="NMU87099.1"/>
    </source>
</evidence>
<gene>
    <name evidence="3" type="ORF">HKB16_30100</name>
</gene>
<reference evidence="3 4" key="1">
    <citation type="submission" date="2020-04" db="EMBL/GenBank/DDBJ databases">
        <title>Whole-genome sequencing of Vibrio spp. from China reveals different genetic environments of blaCTX-M-14 among diverse lineages.</title>
        <authorList>
            <person name="Zheng Z."/>
            <person name="Ye L."/>
            <person name="Chen S."/>
        </authorList>
    </citation>
    <scope>NUCLEOTIDE SEQUENCE [LARGE SCALE GENOMIC DNA]</scope>
    <source>
        <strain evidence="3 4">Vb0551</strain>
    </source>
</reference>
<dbReference type="InterPro" id="IPR012337">
    <property type="entry name" value="RNaseH-like_sf"/>
</dbReference>
<dbReference type="Proteomes" id="UP000518904">
    <property type="component" value="Unassembled WGS sequence"/>
</dbReference>